<name>W9WDF3_9EURO</name>
<dbReference type="GO" id="GO:0033588">
    <property type="term" value="C:elongator holoenzyme complex"/>
    <property type="evidence" value="ECO:0007669"/>
    <property type="project" value="InterPro"/>
</dbReference>
<evidence type="ECO:0000256" key="4">
    <source>
        <dbReference type="ARBA" id="ARBA00009567"/>
    </source>
</evidence>
<comment type="subcellular location">
    <subcellularLocation>
        <location evidence="2">Cytoplasm</location>
    </subcellularLocation>
    <subcellularLocation>
        <location evidence="1">Nucleus</location>
    </subcellularLocation>
</comment>
<accession>W9WDF3</accession>
<dbReference type="AlphaFoldDB" id="W9WDF3"/>
<dbReference type="InterPro" id="IPR019519">
    <property type="entry name" value="Elp5"/>
</dbReference>
<reference evidence="9 10" key="1">
    <citation type="submission" date="2013-03" db="EMBL/GenBank/DDBJ databases">
        <title>The Genome Sequence of Cladophialophora psammophila CBS 110553.</title>
        <authorList>
            <consortium name="The Broad Institute Genomics Platform"/>
            <person name="Cuomo C."/>
            <person name="de Hoog S."/>
            <person name="Gorbushina A."/>
            <person name="Walker B."/>
            <person name="Young S.K."/>
            <person name="Zeng Q."/>
            <person name="Gargeya S."/>
            <person name="Fitzgerald M."/>
            <person name="Haas B."/>
            <person name="Abouelleil A."/>
            <person name="Allen A.W."/>
            <person name="Alvarado L."/>
            <person name="Arachchi H.M."/>
            <person name="Berlin A.M."/>
            <person name="Chapman S.B."/>
            <person name="Gainer-Dewar J."/>
            <person name="Goldberg J."/>
            <person name="Griggs A."/>
            <person name="Gujja S."/>
            <person name="Hansen M."/>
            <person name="Howarth C."/>
            <person name="Imamovic A."/>
            <person name="Ireland A."/>
            <person name="Larimer J."/>
            <person name="McCowan C."/>
            <person name="Murphy C."/>
            <person name="Pearson M."/>
            <person name="Poon T.W."/>
            <person name="Priest M."/>
            <person name="Roberts A."/>
            <person name="Saif S."/>
            <person name="Shea T."/>
            <person name="Sisk P."/>
            <person name="Sykes S."/>
            <person name="Wortman J."/>
            <person name="Nusbaum C."/>
            <person name="Birren B."/>
        </authorList>
    </citation>
    <scope>NUCLEOTIDE SEQUENCE [LARGE SCALE GENOMIC DNA]</scope>
    <source>
        <strain evidence="9 10">CBS 110553</strain>
    </source>
</reference>
<dbReference type="InterPro" id="IPR027417">
    <property type="entry name" value="P-loop_NTPase"/>
</dbReference>
<dbReference type="STRING" id="1182543.W9WDF3"/>
<dbReference type="Gene3D" id="3.40.50.300">
    <property type="entry name" value="P-loop containing nucleotide triphosphate hydrolases"/>
    <property type="match status" value="1"/>
</dbReference>
<comment type="similarity">
    <text evidence="4">Belongs to the ELP5 family.</text>
</comment>
<dbReference type="eggNOG" id="ENOG502QQIZ">
    <property type="taxonomic scope" value="Eukaryota"/>
</dbReference>
<comment type="pathway">
    <text evidence="3">tRNA modification; 5-methoxycarbonylmethyl-2-thiouridine-tRNA biosynthesis.</text>
</comment>
<keyword evidence="8" id="KW-0539">Nucleus</keyword>
<dbReference type="PANTHER" id="PTHR15641:SF1">
    <property type="entry name" value="ELONGATOR COMPLEX PROTEIN 5"/>
    <property type="match status" value="1"/>
</dbReference>
<evidence type="ECO:0000256" key="2">
    <source>
        <dbReference type="ARBA" id="ARBA00004496"/>
    </source>
</evidence>
<evidence type="ECO:0000256" key="1">
    <source>
        <dbReference type="ARBA" id="ARBA00004123"/>
    </source>
</evidence>
<dbReference type="RefSeq" id="XP_007749522.1">
    <property type="nucleotide sequence ID" value="XM_007751332.1"/>
</dbReference>
<sequence>MSPAVTLPHRRTHNLLLISKLLSLAQPPHIQPTSPFTLLLDTLEQPARPLLTREYLRRAGGRARLISSSSSRRGSASASASVVVVFLGFETFAKPDGVDYFVPCYAFCGGGDGGGGGGMGGPERRGRKGEGVGERIAKEVGEILRQSGGKRFLIMIDSLTTLASLSIQPSSNLNLTAFLSSLLQPPALQIKGTEQDQGPQISLVAVYHTDVPLPSPTPSALPSAALLNSYSPSPLSLLSYLATTIITIHSLPILLAEKSARSKSLAAPSFGLSEEVDGVVIGLKPKSLAKLKQEERGIVLELEHRRRSGRGVREWFFLPACRNATKKGEGQPFQEIVTLLDDHPLFRRSGEEETSEELSDITFNLNLTERQRLDREGVVLPYFDAQKAGGGAGEGGRILYDMGVEDDFDEEEDEI</sequence>
<evidence type="ECO:0000256" key="8">
    <source>
        <dbReference type="ARBA" id="ARBA00023242"/>
    </source>
</evidence>
<evidence type="ECO:0000313" key="10">
    <source>
        <dbReference type="Proteomes" id="UP000019471"/>
    </source>
</evidence>
<dbReference type="GO" id="GO:0005829">
    <property type="term" value="C:cytosol"/>
    <property type="evidence" value="ECO:0007669"/>
    <property type="project" value="TreeGrafter"/>
</dbReference>
<dbReference type="HOGENOM" id="CLU_050414_0_0_1"/>
<evidence type="ECO:0000256" key="7">
    <source>
        <dbReference type="ARBA" id="ARBA00022694"/>
    </source>
</evidence>
<evidence type="ECO:0000256" key="5">
    <source>
        <dbReference type="ARBA" id="ARBA00020264"/>
    </source>
</evidence>
<evidence type="ECO:0000313" key="9">
    <source>
        <dbReference type="EMBL" id="EXJ66142.1"/>
    </source>
</evidence>
<dbReference type="PANTHER" id="PTHR15641">
    <property type="entry name" value="ELONGATOR COMPLEX PROTEIN 5"/>
    <property type="match status" value="1"/>
</dbReference>
<organism evidence="9 10">
    <name type="scientific">Cladophialophora psammophila CBS 110553</name>
    <dbReference type="NCBI Taxonomy" id="1182543"/>
    <lineage>
        <taxon>Eukaryota</taxon>
        <taxon>Fungi</taxon>
        <taxon>Dikarya</taxon>
        <taxon>Ascomycota</taxon>
        <taxon>Pezizomycotina</taxon>
        <taxon>Eurotiomycetes</taxon>
        <taxon>Chaetothyriomycetidae</taxon>
        <taxon>Chaetothyriales</taxon>
        <taxon>Herpotrichiellaceae</taxon>
        <taxon>Cladophialophora</taxon>
    </lineage>
</organism>
<evidence type="ECO:0000256" key="3">
    <source>
        <dbReference type="ARBA" id="ARBA00005043"/>
    </source>
</evidence>
<dbReference type="Pfam" id="PF10483">
    <property type="entry name" value="Elong_Iki1"/>
    <property type="match status" value="2"/>
</dbReference>
<dbReference type="CDD" id="cd19496">
    <property type="entry name" value="Elp5"/>
    <property type="match status" value="1"/>
</dbReference>
<keyword evidence="6" id="KW-0963">Cytoplasm</keyword>
<dbReference type="GO" id="GO:0000049">
    <property type="term" value="F:tRNA binding"/>
    <property type="evidence" value="ECO:0007669"/>
    <property type="project" value="TreeGrafter"/>
</dbReference>
<comment type="caution">
    <text evidence="9">The sequence shown here is derived from an EMBL/GenBank/DDBJ whole genome shotgun (WGS) entry which is preliminary data.</text>
</comment>
<dbReference type="OrthoDB" id="166907at2759"/>
<keyword evidence="10" id="KW-1185">Reference proteome</keyword>
<dbReference type="GO" id="GO:0002098">
    <property type="term" value="P:tRNA wobble uridine modification"/>
    <property type="evidence" value="ECO:0007669"/>
    <property type="project" value="InterPro"/>
</dbReference>
<protein>
    <recommendedName>
        <fullName evidence="5">Elongator complex protein 5</fullName>
    </recommendedName>
</protein>
<keyword evidence="7" id="KW-0819">tRNA processing</keyword>
<dbReference type="UniPathway" id="UPA00988"/>
<dbReference type="EMBL" id="AMGX01000021">
    <property type="protein sequence ID" value="EXJ66142.1"/>
    <property type="molecule type" value="Genomic_DNA"/>
</dbReference>
<gene>
    <name evidence="9" type="ORF">A1O5_10757</name>
</gene>
<dbReference type="GO" id="GO:0005634">
    <property type="term" value="C:nucleus"/>
    <property type="evidence" value="ECO:0007669"/>
    <property type="project" value="UniProtKB-SubCell"/>
</dbReference>
<evidence type="ECO:0000256" key="6">
    <source>
        <dbReference type="ARBA" id="ARBA00022490"/>
    </source>
</evidence>
<proteinExistence type="inferred from homology"/>
<dbReference type="Proteomes" id="UP000019471">
    <property type="component" value="Unassembled WGS sequence"/>
</dbReference>
<dbReference type="GeneID" id="19195449"/>